<reference evidence="2 3" key="1">
    <citation type="submission" date="2020-04" db="EMBL/GenBank/DDBJ databases">
        <authorList>
            <person name="De Canck E."/>
        </authorList>
    </citation>
    <scope>NUCLEOTIDE SEQUENCE [LARGE SCALE GENOMIC DNA]</scope>
    <source>
        <strain evidence="2 3">LMG 28138</strain>
    </source>
</reference>
<name>A0A6S7CQV9_9BURK</name>
<gene>
    <name evidence="2" type="ORF">LMG28138_03909</name>
</gene>
<dbReference type="PROSITE" id="PS51257">
    <property type="entry name" value="PROKAR_LIPOPROTEIN"/>
    <property type="match status" value="1"/>
</dbReference>
<sequence>MSLKKLAGIVLAAIVIASAASVAGCNEQARADSPRLGEYLGTTGDDTNIARIVDGGHICYVATHRRLTAPLAISCI</sequence>
<feature type="signal peptide" evidence="1">
    <location>
        <begin position="1"/>
        <end position="23"/>
    </location>
</feature>
<evidence type="ECO:0000313" key="2">
    <source>
        <dbReference type="EMBL" id="CAB3795584.1"/>
    </source>
</evidence>
<dbReference type="EMBL" id="CADIKM010000021">
    <property type="protein sequence ID" value="CAB3795584.1"/>
    <property type="molecule type" value="Genomic_DNA"/>
</dbReference>
<accession>A0A6S7CQV9</accession>
<proteinExistence type="predicted"/>
<keyword evidence="3" id="KW-1185">Reference proteome</keyword>
<keyword evidence="1" id="KW-0732">Signal</keyword>
<evidence type="ECO:0008006" key="4">
    <source>
        <dbReference type="Google" id="ProtNLM"/>
    </source>
</evidence>
<dbReference type="Proteomes" id="UP000494115">
    <property type="component" value="Unassembled WGS sequence"/>
</dbReference>
<feature type="chain" id="PRO_5028997564" description="Lipoprotein" evidence="1">
    <location>
        <begin position="24"/>
        <end position="76"/>
    </location>
</feature>
<dbReference type="AlphaFoldDB" id="A0A6S7CQV9"/>
<evidence type="ECO:0000256" key="1">
    <source>
        <dbReference type="SAM" id="SignalP"/>
    </source>
</evidence>
<organism evidence="2 3">
    <name type="scientific">Pararobbsia alpina</name>
    <dbReference type="NCBI Taxonomy" id="621374"/>
    <lineage>
        <taxon>Bacteria</taxon>
        <taxon>Pseudomonadati</taxon>
        <taxon>Pseudomonadota</taxon>
        <taxon>Betaproteobacteria</taxon>
        <taxon>Burkholderiales</taxon>
        <taxon>Burkholderiaceae</taxon>
        <taxon>Pararobbsia</taxon>
    </lineage>
</organism>
<protein>
    <recommendedName>
        <fullName evidence="4">Lipoprotein</fullName>
    </recommendedName>
</protein>
<evidence type="ECO:0000313" key="3">
    <source>
        <dbReference type="Proteomes" id="UP000494115"/>
    </source>
</evidence>